<dbReference type="Proteomes" id="UP000293854">
    <property type="component" value="Unassembled WGS sequence"/>
</dbReference>
<gene>
    <name evidence="1" type="ORF">EIG99_10630</name>
</gene>
<dbReference type="Pfam" id="PF02388">
    <property type="entry name" value="FemAB"/>
    <property type="match status" value="1"/>
</dbReference>
<evidence type="ECO:0000313" key="1">
    <source>
        <dbReference type="EMBL" id="RZI00766.1"/>
    </source>
</evidence>
<organism evidence="1 2">
    <name type="scientific">Staphylococcus condimenti</name>
    <dbReference type="NCBI Taxonomy" id="70255"/>
    <lineage>
        <taxon>Bacteria</taxon>
        <taxon>Bacillati</taxon>
        <taxon>Bacillota</taxon>
        <taxon>Bacilli</taxon>
        <taxon>Bacillales</taxon>
        <taxon>Staphylococcaceae</taxon>
        <taxon>Staphylococcus</taxon>
    </lineage>
</organism>
<sequence>FSENAEDFGVQRFKEGFNAHVEEYIGDFVKPVHPLIYKLYRVTEKVRNK</sequence>
<dbReference type="GO" id="GO:0044038">
    <property type="term" value="P:cell wall macromolecule biosynthetic process"/>
    <property type="evidence" value="ECO:0007669"/>
    <property type="project" value="InterPro"/>
</dbReference>
<keyword evidence="1" id="KW-0808">Transferase</keyword>
<dbReference type="GO" id="GO:0016755">
    <property type="term" value="F:aminoacyltransferase activity"/>
    <property type="evidence" value="ECO:0007669"/>
    <property type="project" value="InterPro"/>
</dbReference>
<feature type="non-terminal residue" evidence="1">
    <location>
        <position position="1"/>
    </location>
</feature>
<dbReference type="RefSeq" id="WP_130135699.1">
    <property type="nucleotide sequence ID" value="NZ_RQTE01000230.1"/>
</dbReference>
<protein>
    <submittedName>
        <fullName evidence="1">Peptidoglycan bridge formation glycyltransferase FemA/FemB family protein</fullName>
    </submittedName>
</protein>
<dbReference type="InterPro" id="IPR003447">
    <property type="entry name" value="FEMABX"/>
</dbReference>
<accession>A0A4Q7CK97</accession>
<dbReference type="AlphaFoldDB" id="A0A4Q7CK97"/>
<proteinExistence type="predicted"/>
<reference evidence="1 2" key="1">
    <citation type="submission" date="2018-11" db="EMBL/GenBank/DDBJ databases">
        <title>Genomic profiling of Staphylococcus species from a Poultry farm system in KwaZulu-Natal, South Africa.</title>
        <authorList>
            <person name="Amoako D.G."/>
            <person name="Somboro A.M."/>
            <person name="Abia A.L.K."/>
            <person name="Bester L.A."/>
            <person name="Essack S.Y."/>
        </authorList>
    </citation>
    <scope>NUCLEOTIDE SEQUENCE [LARGE SCALE GENOMIC DNA]</scope>
    <source>
        <strain evidence="1 2">SA11</strain>
    </source>
</reference>
<dbReference type="Gene3D" id="3.40.630.30">
    <property type="match status" value="2"/>
</dbReference>
<dbReference type="PROSITE" id="PS51191">
    <property type="entry name" value="FEMABX"/>
    <property type="match status" value="1"/>
</dbReference>
<comment type="caution">
    <text evidence="1">The sequence shown here is derived from an EMBL/GenBank/DDBJ whole genome shotgun (WGS) entry which is preliminary data.</text>
</comment>
<name>A0A4Q7CK97_9STAP</name>
<dbReference type="EMBL" id="RQTE01000230">
    <property type="protein sequence ID" value="RZI00766.1"/>
    <property type="molecule type" value="Genomic_DNA"/>
</dbReference>
<evidence type="ECO:0000313" key="2">
    <source>
        <dbReference type="Proteomes" id="UP000293854"/>
    </source>
</evidence>